<accession>A0A438KP58</accession>
<dbReference type="AlphaFoldDB" id="A0A438KP58"/>
<proteinExistence type="predicted"/>
<organism evidence="1 2">
    <name type="scientific">Vitis vinifera</name>
    <name type="common">Grape</name>
    <dbReference type="NCBI Taxonomy" id="29760"/>
    <lineage>
        <taxon>Eukaryota</taxon>
        <taxon>Viridiplantae</taxon>
        <taxon>Streptophyta</taxon>
        <taxon>Embryophyta</taxon>
        <taxon>Tracheophyta</taxon>
        <taxon>Spermatophyta</taxon>
        <taxon>Magnoliopsida</taxon>
        <taxon>eudicotyledons</taxon>
        <taxon>Gunneridae</taxon>
        <taxon>Pentapetalae</taxon>
        <taxon>rosids</taxon>
        <taxon>Vitales</taxon>
        <taxon>Vitaceae</taxon>
        <taxon>Viteae</taxon>
        <taxon>Vitis</taxon>
    </lineage>
</organism>
<gene>
    <name evidence="1" type="ORF">CK203_008426</name>
</gene>
<evidence type="ECO:0000313" key="1">
    <source>
        <dbReference type="EMBL" id="RVX22990.1"/>
    </source>
</evidence>
<reference evidence="1 2" key="1">
    <citation type="journal article" date="2018" name="PLoS Genet.">
        <title>Population sequencing reveals clonal diversity and ancestral inbreeding in the grapevine cultivar Chardonnay.</title>
        <authorList>
            <person name="Roach M.J."/>
            <person name="Johnson D.L."/>
            <person name="Bohlmann J."/>
            <person name="van Vuuren H.J."/>
            <person name="Jones S.J."/>
            <person name="Pretorius I.S."/>
            <person name="Schmidt S.A."/>
            <person name="Borneman A.R."/>
        </authorList>
    </citation>
    <scope>NUCLEOTIDE SEQUENCE [LARGE SCALE GENOMIC DNA]</scope>
    <source>
        <strain evidence="2">cv. Chardonnay</strain>
        <tissue evidence="1">Leaf</tissue>
    </source>
</reference>
<dbReference type="Proteomes" id="UP000288805">
    <property type="component" value="Unassembled WGS sequence"/>
</dbReference>
<comment type="caution">
    <text evidence="1">The sequence shown here is derived from an EMBL/GenBank/DDBJ whole genome shotgun (WGS) entry which is preliminary data.</text>
</comment>
<dbReference type="EMBL" id="QGNW01000002">
    <property type="protein sequence ID" value="RVX22990.1"/>
    <property type="molecule type" value="Genomic_DNA"/>
</dbReference>
<sequence>MVCFKEFYDHGSLEKGLNATFLVLIPKKGFCRGGNLLGWNGIVVGKRRAKTWRAAPLCLMWTLWKEKNGRAFNDVKWTNQAIKFSVIVNSTPTGFFQSSRHLRQKDPLSPYLLVVAMEALSCLLKRAREGGYILGAKVRGRGGEGVQKRQTFVYLPMGPLGVGKLPSTYLGLPLGVPFRLVVV</sequence>
<protein>
    <submittedName>
        <fullName evidence="1">Uncharacterized protein</fullName>
    </submittedName>
</protein>
<evidence type="ECO:0000313" key="2">
    <source>
        <dbReference type="Proteomes" id="UP000288805"/>
    </source>
</evidence>
<name>A0A438KP58_VITVI</name>